<dbReference type="RefSeq" id="WP_007298445.1">
    <property type="nucleotide sequence ID" value="NZ_AJJH01000101.1"/>
</dbReference>
<dbReference type="EMBL" id="AJJH01000101">
    <property type="protein sequence ID" value="EID78596.1"/>
    <property type="molecule type" value="Genomic_DNA"/>
</dbReference>
<dbReference type="PATRIC" id="fig|1165867.3.peg.3768"/>
<comment type="caution">
    <text evidence="1">The sequence shown here is derived from an EMBL/GenBank/DDBJ whole genome shotgun (WGS) entry which is preliminary data.</text>
</comment>
<organism evidence="1 2">
    <name type="scientific">Rhodococcus opacus RKJ300 = JCM 13270</name>
    <dbReference type="NCBI Taxonomy" id="1165867"/>
    <lineage>
        <taxon>Bacteria</taxon>
        <taxon>Bacillati</taxon>
        <taxon>Actinomycetota</taxon>
        <taxon>Actinomycetes</taxon>
        <taxon>Mycobacteriales</taxon>
        <taxon>Nocardiaceae</taxon>
        <taxon>Rhodococcus</taxon>
    </lineage>
</organism>
<dbReference type="AlphaFoldDB" id="I0WQD0"/>
<protein>
    <submittedName>
        <fullName evidence="1">Uncharacterized protein</fullName>
    </submittedName>
</protein>
<evidence type="ECO:0000313" key="2">
    <source>
        <dbReference type="Proteomes" id="UP000006447"/>
    </source>
</evidence>
<proteinExistence type="predicted"/>
<reference evidence="1 2" key="1">
    <citation type="journal article" date="2012" name="J. Bacteriol.">
        <title>Draft genome sequence of the nitrophenol-degrading actinomycete Rhodococcus imtechensis RKJ300.</title>
        <authorList>
            <person name="Vikram S."/>
            <person name="Kumar S."/>
            <person name="Subramanian S."/>
            <person name="Raghava G.P."/>
        </authorList>
    </citation>
    <scope>NUCLEOTIDE SEQUENCE [LARGE SCALE GENOMIC DNA]</scope>
    <source>
        <strain evidence="1 2">RKJ300</strain>
    </source>
</reference>
<name>I0WQD0_RHOOP</name>
<evidence type="ECO:0000313" key="1">
    <source>
        <dbReference type="EMBL" id="EID78596.1"/>
    </source>
</evidence>
<gene>
    <name evidence="1" type="ORF">W59_18579</name>
</gene>
<sequence length="65" mass="7334">MAKYRVIDPQGSVVETKEIPSAGDAHAWFVDVRADNSELGWRMEVDEDGTWAFFDDTEGATEKQK</sequence>
<dbReference type="Proteomes" id="UP000006447">
    <property type="component" value="Unassembled WGS sequence"/>
</dbReference>
<accession>I0WQD0</accession>